<dbReference type="InterPro" id="IPR004305">
    <property type="entry name" value="Thiaminase-2/PQQC"/>
</dbReference>
<dbReference type="Gene3D" id="1.20.910.10">
    <property type="entry name" value="Heme oxygenase-like"/>
    <property type="match status" value="1"/>
</dbReference>
<reference evidence="3 4" key="1">
    <citation type="submission" date="2017-06" db="EMBL/GenBank/DDBJ databases">
        <authorList>
            <person name="Kim H.J."/>
            <person name="Triplett B.A."/>
        </authorList>
    </citation>
    <scope>NUCLEOTIDE SEQUENCE [LARGE SCALE GENOMIC DNA]</scope>
    <source>
        <strain evidence="3 4">DSM 29052</strain>
    </source>
</reference>
<dbReference type="UniPathway" id="UPA00060"/>
<dbReference type="GO" id="GO:0050334">
    <property type="term" value="F:thiaminase activity"/>
    <property type="evidence" value="ECO:0007669"/>
    <property type="project" value="UniProtKB-EC"/>
</dbReference>
<comment type="catalytic activity">
    <reaction evidence="1">
        <text>thiamine + H2O = 5-(2-hydroxyethyl)-4-methylthiazole + 4-amino-5-hydroxymethyl-2-methylpyrimidine + H(+)</text>
        <dbReference type="Rhea" id="RHEA:17509"/>
        <dbReference type="ChEBI" id="CHEBI:15377"/>
        <dbReference type="ChEBI" id="CHEBI:15378"/>
        <dbReference type="ChEBI" id="CHEBI:16892"/>
        <dbReference type="ChEBI" id="CHEBI:17957"/>
        <dbReference type="ChEBI" id="CHEBI:18385"/>
        <dbReference type="EC" id="3.5.99.2"/>
    </reaction>
</comment>
<keyword evidence="1" id="KW-0784">Thiamine biosynthesis</keyword>
<gene>
    <name evidence="3" type="ORF">SAMN06265370_11659</name>
</gene>
<evidence type="ECO:0000313" key="3">
    <source>
        <dbReference type="EMBL" id="SNR69286.1"/>
    </source>
</evidence>
<dbReference type="EC" id="3.5.99.2" evidence="1"/>
<evidence type="ECO:0000259" key="2">
    <source>
        <dbReference type="Pfam" id="PF03070"/>
    </source>
</evidence>
<feature type="domain" description="Thiaminase-2/PQQC" evidence="2">
    <location>
        <begin position="28"/>
        <end position="234"/>
    </location>
</feature>
<dbReference type="Proteomes" id="UP000198417">
    <property type="component" value="Unassembled WGS sequence"/>
</dbReference>
<keyword evidence="4" id="KW-1185">Reference proteome</keyword>
<accession>A0A238YDF5</accession>
<comment type="function">
    <text evidence="1">Catalyzes an amino-pyrimidine hydrolysis reaction at the C5' of the pyrimidine moiety of thiamine compounds, a reaction that is part of a thiamine salvage pathway.</text>
</comment>
<dbReference type="PANTHER" id="PTHR43198">
    <property type="entry name" value="BIFUNCTIONAL TH2 PROTEIN"/>
    <property type="match status" value="1"/>
</dbReference>
<dbReference type="GO" id="GO:0005829">
    <property type="term" value="C:cytosol"/>
    <property type="evidence" value="ECO:0007669"/>
    <property type="project" value="TreeGrafter"/>
</dbReference>
<name>A0A238YDF5_9RHOB</name>
<dbReference type="GO" id="GO:0009229">
    <property type="term" value="P:thiamine diphosphate biosynthetic process"/>
    <property type="evidence" value="ECO:0007669"/>
    <property type="project" value="UniProtKB-UniPathway"/>
</dbReference>
<dbReference type="InterPro" id="IPR016084">
    <property type="entry name" value="Haem_Oase-like_multi-hlx"/>
</dbReference>
<dbReference type="AlphaFoldDB" id="A0A238YDF5"/>
<organism evidence="3 4">
    <name type="scientific">Puniceibacterium sediminis</name>
    <dbReference type="NCBI Taxonomy" id="1608407"/>
    <lineage>
        <taxon>Bacteria</taxon>
        <taxon>Pseudomonadati</taxon>
        <taxon>Pseudomonadota</taxon>
        <taxon>Alphaproteobacteria</taxon>
        <taxon>Rhodobacterales</taxon>
        <taxon>Paracoccaceae</taxon>
        <taxon>Puniceibacterium</taxon>
    </lineage>
</organism>
<dbReference type="SUPFAM" id="SSF48613">
    <property type="entry name" value="Heme oxygenase-like"/>
    <property type="match status" value="1"/>
</dbReference>
<sequence>MKHHSKTPMDHSPYGQSFTLWRDGCPTAWQDYTDHAFVEGLRSGSLPRAAFLHYLVQDYVFLVHFARAWSLGVIKADTLDEMKSCARTVDALVNHEMALHVTTCAAADIDEATLFAATEEFETLAYTRYVMDAGLHGDYLDLMAALAPCCFGYGEIGLRLAGSAEPGTPYQDWIKTYADAGYQNTMKAVGRMMDMALERRLGPDPTLSPRWPRLQHRFATATRLESAFWDMGLRAG</sequence>
<keyword evidence="1" id="KW-0378">Hydrolase</keyword>
<dbReference type="GO" id="GO:0009228">
    <property type="term" value="P:thiamine biosynthetic process"/>
    <property type="evidence" value="ECO:0007669"/>
    <property type="project" value="UniProtKB-KW"/>
</dbReference>
<comment type="catalytic activity">
    <reaction evidence="1">
        <text>4-amino-5-aminomethyl-2-methylpyrimidine + H2O = 4-amino-5-hydroxymethyl-2-methylpyrimidine + NH4(+)</text>
        <dbReference type="Rhea" id="RHEA:31799"/>
        <dbReference type="ChEBI" id="CHEBI:15377"/>
        <dbReference type="ChEBI" id="CHEBI:16892"/>
        <dbReference type="ChEBI" id="CHEBI:28938"/>
        <dbReference type="ChEBI" id="CHEBI:63416"/>
        <dbReference type="EC" id="3.5.99.2"/>
    </reaction>
</comment>
<proteinExistence type="inferred from homology"/>
<comment type="pathway">
    <text evidence="1">Cofactor biosynthesis; thiamine diphosphate biosynthesis.</text>
</comment>
<dbReference type="NCBIfam" id="TIGR04306">
    <property type="entry name" value="salvage_TenA"/>
    <property type="match status" value="1"/>
</dbReference>
<protein>
    <recommendedName>
        <fullName evidence="1">Aminopyrimidine aminohydrolase</fullName>
        <ecNumber evidence="1">3.5.99.2</ecNumber>
    </recommendedName>
</protein>
<dbReference type="EMBL" id="FZNN01000016">
    <property type="protein sequence ID" value="SNR69286.1"/>
    <property type="molecule type" value="Genomic_DNA"/>
</dbReference>
<evidence type="ECO:0000256" key="1">
    <source>
        <dbReference type="RuleBase" id="RU363093"/>
    </source>
</evidence>
<dbReference type="CDD" id="cd19367">
    <property type="entry name" value="TenA_C_ScTHI20-like"/>
    <property type="match status" value="1"/>
</dbReference>
<dbReference type="PANTHER" id="PTHR43198:SF2">
    <property type="entry name" value="SI:CH1073-67J19.1-RELATED"/>
    <property type="match status" value="1"/>
</dbReference>
<dbReference type="InterPro" id="IPR027574">
    <property type="entry name" value="Thiaminase_II"/>
</dbReference>
<comment type="similarity">
    <text evidence="1">Belongs to the TenA family.</text>
</comment>
<evidence type="ECO:0000313" key="4">
    <source>
        <dbReference type="Proteomes" id="UP000198417"/>
    </source>
</evidence>
<dbReference type="Pfam" id="PF03070">
    <property type="entry name" value="TENA_THI-4"/>
    <property type="match status" value="1"/>
</dbReference>
<dbReference type="InterPro" id="IPR050967">
    <property type="entry name" value="Thiamine_Salvage_TenA"/>
</dbReference>